<dbReference type="InterPro" id="IPR000683">
    <property type="entry name" value="Gfo/Idh/MocA-like_OxRdtase_N"/>
</dbReference>
<evidence type="ECO:0000259" key="1">
    <source>
        <dbReference type="Pfam" id="PF01408"/>
    </source>
</evidence>
<gene>
    <name evidence="3" type="ORF">DQG23_26980</name>
</gene>
<dbReference type="PANTHER" id="PTHR43377:SF1">
    <property type="entry name" value="BILIVERDIN REDUCTASE A"/>
    <property type="match status" value="1"/>
</dbReference>
<feature type="domain" description="GFO/IDH/MocA-like oxidoreductase" evidence="2">
    <location>
        <begin position="147"/>
        <end position="269"/>
    </location>
</feature>
<evidence type="ECO:0000259" key="2">
    <source>
        <dbReference type="Pfam" id="PF22725"/>
    </source>
</evidence>
<organism evidence="3 4">
    <name type="scientific">Paenibacillus contaminans</name>
    <dbReference type="NCBI Taxonomy" id="450362"/>
    <lineage>
        <taxon>Bacteria</taxon>
        <taxon>Bacillati</taxon>
        <taxon>Bacillota</taxon>
        <taxon>Bacilli</taxon>
        <taxon>Bacillales</taxon>
        <taxon>Paenibacillaceae</taxon>
        <taxon>Paenibacillus</taxon>
    </lineage>
</organism>
<dbReference type="GO" id="GO:0000166">
    <property type="term" value="F:nucleotide binding"/>
    <property type="evidence" value="ECO:0007669"/>
    <property type="project" value="InterPro"/>
</dbReference>
<dbReference type="Proteomes" id="UP000250369">
    <property type="component" value="Unassembled WGS sequence"/>
</dbReference>
<dbReference type="Gene3D" id="3.30.360.10">
    <property type="entry name" value="Dihydrodipicolinate Reductase, domain 2"/>
    <property type="match status" value="1"/>
</dbReference>
<dbReference type="Gene3D" id="3.40.50.720">
    <property type="entry name" value="NAD(P)-binding Rossmann-like Domain"/>
    <property type="match status" value="1"/>
</dbReference>
<dbReference type="InterPro" id="IPR055170">
    <property type="entry name" value="GFO_IDH_MocA-like_dom"/>
</dbReference>
<dbReference type="PANTHER" id="PTHR43377">
    <property type="entry name" value="BILIVERDIN REDUCTASE A"/>
    <property type="match status" value="1"/>
</dbReference>
<dbReference type="SUPFAM" id="SSF51735">
    <property type="entry name" value="NAD(P)-binding Rossmann-fold domains"/>
    <property type="match status" value="1"/>
</dbReference>
<dbReference type="SUPFAM" id="SSF55347">
    <property type="entry name" value="Glyceraldehyde-3-phosphate dehydrogenase-like, C-terminal domain"/>
    <property type="match status" value="1"/>
</dbReference>
<evidence type="ECO:0000313" key="3">
    <source>
        <dbReference type="EMBL" id="RAV17765.1"/>
    </source>
</evidence>
<dbReference type="EMBL" id="QMFB01000018">
    <property type="protein sequence ID" value="RAV17765.1"/>
    <property type="molecule type" value="Genomic_DNA"/>
</dbReference>
<evidence type="ECO:0008006" key="5">
    <source>
        <dbReference type="Google" id="ProtNLM"/>
    </source>
</evidence>
<keyword evidence="4" id="KW-1185">Reference proteome</keyword>
<protein>
    <recommendedName>
        <fullName evidence="5">Gfo/Idh/MocA family oxidoreductase</fullName>
    </recommendedName>
</protein>
<reference evidence="3 4" key="1">
    <citation type="journal article" date="2009" name="Int. J. Syst. Evol. Microbiol.">
        <title>Paenibacillus contaminans sp. nov., isolated from a contaminated laboratory plate.</title>
        <authorList>
            <person name="Chou J.H."/>
            <person name="Lee J.H."/>
            <person name="Lin M.C."/>
            <person name="Chang P.S."/>
            <person name="Arun A.B."/>
            <person name="Young C.C."/>
            <person name="Chen W.M."/>
        </authorList>
    </citation>
    <scope>NUCLEOTIDE SEQUENCE [LARGE SCALE GENOMIC DNA]</scope>
    <source>
        <strain evidence="3 4">CKOBP-6</strain>
    </source>
</reference>
<sequence length="376" mass="42107">MGTNLSDISKGEKHKMNKIRMGIIGCGGIANSGHAKGLVMLNDIMTVSVTCDRNLERAEHMAGLVHAEKAVTDYRDMWDDVDAVLIALPHDLHYEIGLACLKAGKHVLMEKPLANTEEECEELIRTAEAVDRVLMTAYPVPFWPVIEKMKELIDSKAYGDIFQMSIWTEQLTFLEPGNWGSTAKRLGGGQFFSHGCHYVDLMLRFLGNPVKGVHMGTNLGTPWMEMEGTSNVTIEFENGVMGYHFGTWGARGSRLGYSIHAHCTEGMLEMHLGEGKLYAHSNMKREQGDLETGSNCEVLMEIEEPGKMTQHETRHFLECITSGKRPIVDGPRSIQGLRVIWRLYEAEQNNTIADLRGLGLDEEWDNPALRTNFQIV</sequence>
<dbReference type="Pfam" id="PF22725">
    <property type="entry name" value="GFO_IDH_MocA_C3"/>
    <property type="match status" value="1"/>
</dbReference>
<feature type="domain" description="Gfo/Idh/MocA-like oxidoreductase N-terminal" evidence="1">
    <location>
        <begin position="19"/>
        <end position="137"/>
    </location>
</feature>
<dbReference type="InterPro" id="IPR051450">
    <property type="entry name" value="Gfo/Idh/MocA_Oxidoreductases"/>
</dbReference>
<evidence type="ECO:0000313" key="4">
    <source>
        <dbReference type="Proteomes" id="UP000250369"/>
    </source>
</evidence>
<comment type="caution">
    <text evidence="3">The sequence shown here is derived from an EMBL/GenBank/DDBJ whole genome shotgun (WGS) entry which is preliminary data.</text>
</comment>
<dbReference type="InterPro" id="IPR036291">
    <property type="entry name" value="NAD(P)-bd_dom_sf"/>
</dbReference>
<accession>A0A329MCF1</accession>
<dbReference type="AlphaFoldDB" id="A0A329MCF1"/>
<dbReference type="Pfam" id="PF01408">
    <property type="entry name" value="GFO_IDH_MocA"/>
    <property type="match status" value="1"/>
</dbReference>
<proteinExistence type="predicted"/>
<name>A0A329MCF1_9BACL</name>